<dbReference type="Gene3D" id="3.30.565.10">
    <property type="entry name" value="Histidine kinase-like ATPase, C-terminal domain"/>
    <property type="match status" value="1"/>
</dbReference>
<evidence type="ECO:0000256" key="7">
    <source>
        <dbReference type="ARBA" id="ARBA00022840"/>
    </source>
</evidence>
<dbReference type="GO" id="GO:0007234">
    <property type="term" value="P:osmosensory signaling via phosphorelay pathway"/>
    <property type="evidence" value="ECO:0007669"/>
    <property type="project" value="TreeGrafter"/>
</dbReference>
<dbReference type="PROSITE" id="PS50109">
    <property type="entry name" value="HIS_KIN"/>
    <property type="match status" value="1"/>
</dbReference>
<name>A0A9X2SZG8_9BACT</name>
<dbReference type="GO" id="GO:0000155">
    <property type="term" value="F:phosphorelay sensor kinase activity"/>
    <property type="evidence" value="ECO:0007669"/>
    <property type="project" value="InterPro"/>
</dbReference>
<dbReference type="GO" id="GO:0000156">
    <property type="term" value="F:phosphorelay response regulator activity"/>
    <property type="evidence" value="ECO:0007669"/>
    <property type="project" value="TreeGrafter"/>
</dbReference>
<proteinExistence type="predicted"/>
<gene>
    <name evidence="12" type="ORF">NU887_16630</name>
</gene>
<evidence type="ECO:0000313" key="12">
    <source>
        <dbReference type="EMBL" id="MCR9016667.1"/>
    </source>
</evidence>
<keyword evidence="10" id="KW-0812">Transmembrane</keyword>
<dbReference type="SMART" id="SM00028">
    <property type="entry name" value="TPR"/>
    <property type="match status" value="3"/>
</dbReference>
<evidence type="ECO:0000313" key="13">
    <source>
        <dbReference type="Proteomes" id="UP001142175"/>
    </source>
</evidence>
<dbReference type="RefSeq" id="WP_258424514.1">
    <property type="nucleotide sequence ID" value="NZ_JANSUY010000017.1"/>
</dbReference>
<feature type="repeat" description="TPR" evidence="9">
    <location>
        <begin position="89"/>
        <end position="122"/>
    </location>
</feature>
<dbReference type="GO" id="GO:0030295">
    <property type="term" value="F:protein kinase activator activity"/>
    <property type="evidence" value="ECO:0007669"/>
    <property type="project" value="TreeGrafter"/>
</dbReference>
<protein>
    <recommendedName>
        <fullName evidence="2">histidine kinase</fullName>
        <ecNumber evidence="2">2.7.13.3</ecNumber>
    </recommendedName>
</protein>
<evidence type="ECO:0000256" key="1">
    <source>
        <dbReference type="ARBA" id="ARBA00000085"/>
    </source>
</evidence>
<dbReference type="SMART" id="SM00387">
    <property type="entry name" value="HATPase_c"/>
    <property type="match status" value="1"/>
</dbReference>
<reference evidence="12" key="1">
    <citation type="submission" date="2022-08" db="EMBL/GenBank/DDBJ databases">
        <authorList>
            <person name="Zhang D."/>
        </authorList>
    </citation>
    <scope>NUCLEOTIDE SEQUENCE</scope>
    <source>
        <strain evidence="12">XJ19-11</strain>
    </source>
</reference>
<dbReference type="Proteomes" id="UP001142175">
    <property type="component" value="Unassembled WGS sequence"/>
</dbReference>
<evidence type="ECO:0000256" key="3">
    <source>
        <dbReference type="ARBA" id="ARBA00022553"/>
    </source>
</evidence>
<keyword evidence="13" id="KW-1185">Reference proteome</keyword>
<feature type="transmembrane region" description="Helical" evidence="10">
    <location>
        <begin position="360"/>
        <end position="381"/>
    </location>
</feature>
<keyword evidence="7" id="KW-0067">ATP-binding</keyword>
<keyword evidence="4" id="KW-0808">Transferase</keyword>
<keyword evidence="6 12" id="KW-0418">Kinase</keyword>
<dbReference type="InterPro" id="IPR004358">
    <property type="entry name" value="Sig_transdc_His_kin-like_C"/>
</dbReference>
<dbReference type="PANTHER" id="PTHR42878">
    <property type="entry name" value="TWO-COMPONENT HISTIDINE KINASE"/>
    <property type="match status" value="1"/>
</dbReference>
<evidence type="ECO:0000256" key="4">
    <source>
        <dbReference type="ARBA" id="ARBA00022679"/>
    </source>
</evidence>
<dbReference type="Gene3D" id="1.10.287.130">
    <property type="match status" value="1"/>
</dbReference>
<accession>A0A9X2SZG8</accession>
<dbReference type="InterPro" id="IPR011990">
    <property type="entry name" value="TPR-like_helical_dom_sf"/>
</dbReference>
<keyword evidence="5" id="KW-0547">Nucleotide-binding</keyword>
<dbReference type="EMBL" id="JANSUY010000017">
    <property type="protein sequence ID" value="MCR9016667.1"/>
    <property type="molecule type" value="Genomic_DNA"/>
</dbReference>
<dbReference type="InterPro" id="IPR003661">
    <property type="entry name" value="HisK_dim/P_dom"/>
</dbReference>
<dbReference type="CDD" id="cd00082">
    <property type="entry name" value="HisKA"/>
    <property type="match status" value="1"/>
</dbReference>
<dbReference type="PROSITE" id="PS50005">
    <property type="entry name" value="TPR"/>
    <property type="match status" value="1"/>
</dbReference>
<dbReference type="SUPFAM" id="SSF48452">
    <property type="entry name" value="TPR-like"/>
    <property type="match status" value="1"/>
</dbReference>
<organism evidence="12 13">
    <name type="scientific">Aquiflexum gelatinilyticum</name>
    <dbReference type="NCBI Taxonomy" id="2961943"/>
    <lineage>
        <taxon>Bacteria</taxon>
        <taxon>Pseudomonadati</taxon>
        <taxon>Bacteroidota</taxon>
        <taxon>Cytophagia</taxon>
        <taxon>Cytophagales</taxon>
        <taxon>Cyclobacteriaceae</taxon>
        <taxon>Aquiflexum</taxon>
    </lineage>
</organism>
<evidence type="ECO:0000256" key="5">
    <source>
        <dbReference type="ARBA" id="ARBA00022741"/>
    </source>
</evidence>
<dbReference type="EC" id="2.7.13.3" evidence="2"/>
<evidence type="ECO:0000259" key="11">
    <source>
        <dbReference type="PROSITE" id="PS50109"/>
    </source>
</evidence>
<evidence type="ECO:0000256" key="2">
    <source>
        <dbReference type="ARBA" id="ARBA00012438"/>
    </source>
</evidence>
<keyword evidence="10" id="KW-1133">Transmembrane helix</keyword>
<comment type="caution">
    <text evidence="12">The sequence shown here is derived from an EMBL/GenBank/DDBJ whole genome shotgun (WGS) entry which is preliminary data.</text>
</comment>
<evidence type="ECO:0000256" key="8">
    <source>
        <dbReference type="ARBA" id="ARBA00023012"/>
    </source>
</evidence>
<feature type="domain" description="Histidine kinase" evidence="11">
    <location>
        <begin position="421"/>
        <end position="635"/>
    </location>
</feature>
<keyword evidence="3" id="KW-0597">Phosphoprotein</keyword>
<sequence length="635" mass="73203">MKTYHLPPLIVFIFIFLLFPKGSFGNILNDKINVADSLLFLYQDAESDREKLNFLSELVKVIHYSDSAQKYYPEAIRLAHKIKDHDLEAQNLNRLGVYYRNMNLQEEALKLYEEALEISKKNNNPVQIGHSLNNIGQIYFYRDLFEESLEYYKAAESQFLKVGNKEGLAYNYTGMSPVLGALGKNKEALDIINKAIEIRQEQGNERQLLVSKFNRSVLLMSMGEFNSVEDDIKNLYQYGLTYDIIRAIHALEKLVELNIATRNVNQAIKYAEEAKILHQQRPNSESMIEIYEMMYQLYFDRGNTTESKKYLALLDQEKEILSAERIKNYLAGLTIKKQKDEIAALSRENELMQANQKFKMYITFALMLLAFSLFIAFSIYYRSYKKEIHNIRVLKEKQNQIECQAAELNRLNIEKDKIFSILAHDLKAPLDSLWGMVKLMNEENLSQEEFESYLPILSQNLGNNSMLLENLLIWSRSQMRGMNTEFSKFNLFKVVEQSLSFLSGSGYYKGQVLENYIPKSIEIEAEKTMLEIVIRNLLTNALKFTNENDKITVTLEEEENFYTISISDQGIGMTEAGLSKLFGNDFYSTSGTHKEKGTGLGLLISKELVKKNKGEIWAKSQIGSGSTFCFTLPKS</sequence>
<keyword evidence="8" id="KW-0902">Two-component regulatory system</keyword>
<dbReference type="InterPro" id="IPR005467">
    <property type="entry name" value="His_kinase_dom"/>
</dbReference>
<dbReference type="GO" id="GO:0005524">
    <property type="term" value="F:ATP binding"/>
    <property type="evidence" value="ECO:0007669"/>
    <property type="project" value="UniProtKB-KW"/>
</dbReference>
<dbReference type="Gene3D" id="1.25.40.10">
    <property type="entry name" value="Tetratricopeptide repeat domain"/>
    <property type="match status" value="2"/>
</dbReference>
<comment type="catalytic activity">
    <reaction evidence="1">
        <text>ATP + protein L-histidine = ADP + protein N-phospho-L-histidine.</text>
        <dbReference type="EC" id="2.7.13.3"/>
    </reaction>
</comment>
<dbReference type="PRINTS" id="PR00344">
    <property type="entry name" value="BCTRLSENSOR"/>
</dbReference>
<dbReference type="Pfam" id="PF02518">
    <property type="entry name" value="HATPase_c"/>
    <property type="match status" value="1"/>
</dbReference>
<dbReference type="InterPro" id="IPR036890">
    <property type="entry name" value="HATPase_C_sf"/>
</dbReference>
<dbReference type="SUPFAM" id="SSF47384">
    <property type="entry name" value="Homodimeric domain of signal transducing histidine kinase"/>
    <property type="match status" value="1"/>
</dbReference>
<dbReference type="InterPro" id="IPR050351">
    <property type="entry name" value="BphY/WalK/GraS-like"/>
</dbReference>
<dbReference type="InterPro" id="IPR036097">
    <property type="entry name" value="HisK_dim/P_sf"/>
</dbReference>
<dbReference type="InterPro" id="IPR003594">
    <property type="entry name" value="HATPase_dom"/>
</dbReference>
<evidence type="ECO:0000256" key="9">
    <source>
        <dbReference type="PROSITE-ProRule" id="PRU00339"/>
    </source>
</evidence>
<keyword evidence="9" id="KW-0802">TPR repeat</keyword>
<dbReference type="InterPro" id="IPR019734">
    <property type="entry name" value="TPR_rpt"/>
</dbReference>
<evidence type="ECO:0000256" key="10">
    <source>
        <dbReference type="SAM" id="Phobius"/>
    </source>
</evidence>
<evidence type="ECO:0000256" key="6">
    <source>
        <dbReference type="ARBA" id="ARBA00022777"/>
    </source>
</evidence>
<dbReference type="PANTHER" id="PTHR42878:SF7">
    <property type="entry name" value="SENSOR HISTIDINE KINASE GLRK"/>
    <property type="match status" value="1"/>
</dbReference>
<dbReference type="AlphaFoldDB" id="A0A9X2SZG8"/>
<dbReference type="SUPFAM" id="SSF55874">
    <property type="entry name" value="ATPase domain of HSP90 chaperone/DNA topoisomerase II/histidine kinase"/>
    <property type="match status" value="1"/>
</dbReference>
<dbReference type="Pfam" id="PF13424">
    <property type="entry name" value="TPR_12"/>
    <property type="match status" value="2"/>
</dbReference>
<dbReference type="FunFam" id="3.30.565.10:FF:000006">
    <property type="entry name" value="Sensor histidine kinase WalK"/>
    <property type="match status" value="1"/>
</dbReference>
<keyword evidence="10" id="KW-0472">Membrane</keyword>